<comment type="caution">
    <text evidence="1">The sequence shown here is derived from an EMBL/GenBank/DDBJ whole genome shotgun (WGS) entry which is preliminary data.</text>
</comment>
<dbReference type="AlphaFoldDB" id="A0AAN6IVE0"/>
<dbReference type="EMBL" id="JAJGCB010000006">
    <property type="protein sequence ID" value="KAJ8992087.1"/>
    <property type="molecule type" value="Genomic_DNA"/>
</dbReference>
<accession>A0AAN6IVE0</accession>
<proteinExistence type="predicted"/>
<dbReference type="Proteomes" id="UP001161757">
    <property type="component" value="Unassembled WGS sequence"/>
</dbReference>
<protein>
    <submittedName>
        <fullName evidence="1">Uncharacterized protein</fullName>
    </submittedName>
</protein>
<sequence>MDSGMDPKSITVNTKQLHEVMAPIKQPTTFLDLPFIARQSIYRYLLPAAANTSYTVCYAYDHSWDKRMQWRYGFYSPPPYSTCPVYCNKQCPAILLVSRAIHNECRQVLYNITQFSFCSAHCLRLFSQGLNKEHVAVVNKLSCNSEDLEWLDEPRYFTFVRGTIVDIKDIICDTYGGMKWEPRVAASKDKSQRGMTFTVSYSKCAEAGAMTPVSIQFEDPRIVHGGVELGTMPDTEDFEQQWDIVCRWLEVDLDTGEGFDQEWEGFRRLAKAVLGVDVGEDTPRHFWEGRISRYQDFRSMLREEYGIRPNCTIGEGLAELGFTYAPLLKLLDLDYGYSKQDLVEAGRPTESYLSTGPLHHAVQDTNPDGS</sequence>
<organism evidence="1 2">
    <name type="scientific">Exophiala dermatitidis</name>
    <name type="common">Black yeast-like fungus</name>
    <name type="synonym">Wangiella dermatitidis</name>
    <dbReference type="NCBI Taxonomy" id="5970"/>
    <lineage>
        <taxon>Eukaryota</taxon>
        <taxon>Fungi</taxon>
        <taxon>Dikarya</taxon>
        <taxon>Ascomycota</taxon>
        <taxon>Pezizomycotina</taxon>
        <taxon>Eurotiomycetes</taxon>
        <taxon>Chaetothyriomycetidae</taxon>
        <taxon>Chaetothyriales</taxon>
        <taxon>Herpotrichiellaceae</taxon>
        <taxon>Exophiala</taxon>
    </lineage>
</organism>
<reference evidence="1" key="1">
    <citation type="submission" date="2023-01" db="EMBL/GenBank/DDBJ databases">
        <title>Exophiala dermititidis isolated from Cystic Fibrosis Patient.</title>
        <authorList>
            <person name="Kurbessoian T."/>
            <person name="Crocker A."/>
            <person name="Murante D."/>
            <person name="Hogan D.A."/>
            <person name="Stajich J.E."/>
        </authorList>
    </citation>
    <scope>NUCLEOTIDE SEQUENCE</scope>
    <source>
        <strain evidence="1">Ex8</strain>
    </source>
</reference>
<evidence type="ECO:0000313" key="1">
    <source>
        <dbReference type="EMBL" id="KAJ8992087.1"/>
    </source>
</evidence>
<gene>
    <name evidence="1" type="ORF">HRR80_003984</name>
</gene>
<evidence type="ECO:0000313" key="2">
    <source>
        <dbReference type="Proteomes" id="UP001161757"/>
    </source>
</evidence>
<name>A0AAN6IVE0_EXODE</name>